<evidence type="ECO:0000256" key="1">
    <source>
        <dbReference type="SAM" id="Phobius"/>
    </source>
</evidence>
<accession>A0A543EK70</accession>
<feature type="transmembrane region" description="Helical" evidence="1">
    <location>
        <begin position="37"/>
        <end position="59"/>
    </location>
</feature>
<evidence type="ECO:0008006" key="4">
    <source>
        <dbReference type="Google" id="ProtNLM"/>
    </source>
</evidence>
<dbReference type="Proteomes" id="UP000316437">
    <property type="component" value="Unassembled WGS sequence"/>
</dbReference>
<dbReference type="AlphaFoldDB" id="A0A543EK70"/>
<protein>
    <recommendedName>
        <fullName evidence="4">Immunity protein 17 of polymorphic toxin system</fullName>
    </recommendedName>
</protein>
<evidence type="ECO:0000313" key="3">
    <source>
        <dbReference type="Proteomes" id="UP000316437"/>
    </source>
</evidence>
<proteinExistence type="predicted"/>
<name>A0A543EK70_9FLAO</name>
<dbReference type="EMBL" id="VFPD01000001">
    <property type="protein sequence ID" value="TQM21980.1"/>
    <property type="molecule type" value="Genomic_DNA"/>
</dbReference>
<evidence type="ECO:0000313" key="2">
    <source>
        <dbReference type="EMBL" id="TQM21980.1"/>
    </source>
</evidence>
<organism evidence="2 3">
    <name type="scientific">Chryseobacterium aquifrigidense</name>
    <dbReference type="NCBI Taxonomy" id="558021"/>
    <lineage>
        <taxon>Bacteria</taxon>
        <taxon>Pseudomonadati</taxon>
        <taxon>Bacteroidota</taxon>
        <taxon>Flavobacteriia</taxon>
        <taxon>Flavobacteriales</taxon>
        <taxon>Weeksellaceae</taxon>
        <taxon>Chryseobacterium group</taxon>
        <taxon>Chryseobacterium</taxon>
    </lineage>
</organism>
<keyword evidence="1" id="KW-0812">Transmembrane</keyword>
<reference evidence="2 3" key="1">
    <citation type="submission" date="2019-06" db="EMBL/GenBank/DDBJ databases">
        <title>Sorghum-associated microbial communities from plants grown in Nebraska, USA.</title>
        <authorList>
            <person name="Schachtman D."/>
        </authorList>
    </citation>
    <scope>NUCLEOTIDE SEQUENCE [LARGE SCALE GENOMIC DNA]</scope>
    <source>
        <strain evidence="2 3">110</strain>
    </source>
</reference>
<gene>
    <name evidence="2" type="ORF">FB551_1680</name>
</gene>
<sequence length="66" mass="7910">MIYYFFLLFIIAIFGGISYLIMRFFSKWTRNSDYKAIFNTLIFIAAFFLISFIGIYIFLSSLDFSR</sequence>
<feature type="transmembrane region" description="Helical" evidence="1">
    <location>
        <begin position="6"/>
        <end position="25"/>
    </location>
</feature>
<keyword evidence="1" id="KW-0472">Membrane</keyword>
<comment type="caution">
    <text evidence="2">The sequence shown here is derived from an EMBL/GenBank/DDBJ whole genome shotgun (WGS) entry which is preliminary data.</text>
</comment>
<keyword evidence="3" id="KW-1185">Reference proteome</keyword>
<keyword evidence="1" id="KW-1133">Transmembrane helix</keyword>